<keyword evidence="2" id="KW-0238">DNA-binding</keyword>
<feature type="region of interest" description="Disordered" evidence="4">
    <location>
        <begin position="334"/>
        <end position="395"/>
    </location>
</feature>
<name>A0A1C4WTL5_9ACTN</name>
<evidence type="ECO:0000313" key="6">
    <source>
        <dbReference type="EMBL" id="SCE99493.1"/>
    </source>
</evidence>
<keyword evidence="1" id="KW-0805">Transcription regulation</keyword>
<dbReference type="RefSeq" id="WP_091282086.1">
    <property type="nucleotide sequence ID" value="NZ_FMCW01000018.1"/>
</dbReference>
<evidence type="ECO:0000259" key="5">
    <source>
        <dbReference type="PROSITE" id="PS50932"/>
    </source>
</evidence>
<dbReference type="CDD" id="cd01392">
    <property type="entry name" value="HTH_LacI"/>
    <property type="match status" value="1"/>
</dbReference>
<dbReference type="Pfam" id="PF00356">
    <property type="entry name" value="LacI"/>
    <property type="match status" value="1"/>
</dbReference>
<dbReference type="InterPro" id="IPR028082">
    <property type="entry name" value="Peripla_BP_I"/>
</dbReference>
<keyword evidence="3" id="KW-0804">Transcription</keyword>
<dbReference type="PROSITE" id="PS50932">
    <property type="entry name" value="HTH_LACI_2"/>
    <property type="match status" value="1"/>
</dbReference>
<accession>A0A1C4WTL5</accession>
<dbReference type="SUPFAM" id="SSF53822">
    <property type="entry name" value="Periplasmic binding protein-like I"/>
    <property type="match status" value="1"/>
</dbReference>
<evidence type="ECO:0000256" key="1">
    <source>
        <dbReference type="ARBA" id="ARBA00023015"/>
    </source>
</evidence>
<dbReference type="SUPFAM" id="SSF47413">
    <property type="entry name" value="lambda repressor-like DNA-binding domains"/>
    <property type="match status" value="1"/>
</dbReference>
<proteinExistence type="predicted"/>
<sequence>MGSDRLTVREIARLAGVSVATVSRVSNGVGQVSEETRRRVQRAIEEHGYRPDHLGRALAAGRHGAVGLVFPGLSGPYFSELIQGFEAEAVHTRTSVHILCTHLRDDSDAQVVEMARRVDGLAVFGGTVSPDTLRELAALVPVVVLAGEGPPGVPSVRAENVAAATALTRHLLADHGLRGLVFVGDPRNSPDVTGRWEGFRAAHRQIGLPLPRAPLRVGLEQHDGVFAADQLLSRAAPPRGVVCANDETALGMLVGAAARGVRVPADLVVTGFDDIPMAALVSPALTTVRQPVRELAGRTARLLLRAAAGETGGSDAALVLPTDLVVRRSCGCPAATGAGPATAPSPATKAGFTTEADRTGHRPATAHGPTDKHTTTEHDPTAAGRRPAAGDRTVR</sequence>
<protein>
    <submittedName>
        <fullName evidence="6">Transcriptional regulator, LacI family</fullName>
    </submittedName>
</protein>
<dbReference type="GO" id="GO:0000976">
    <property type="term" value="F:transcription cis-regulatory region binding"/>
    <property type="evidence" value="ECO:0007669"/>
    <property type="project" value="TreeGrafter"/>
</dbReference>
<evidence type="ECO:0000256" key="2">
    <source>
        <dbReference type="ARBA" id="ARBA00023125"/>
    </source>
</evidence>
<dbReference type="Gene3D" id="3.40.50.2300">
    <property type="match status" value="2"/>
</dbReference>
<dbReference type="PRINTS" id="PR00036">
    <property type="entry name" value="HTHLACI"/>
</dbReference>
<dbReference type="PANTHER" id="PTHR30146">
    <property type="entry name" value="LACI-RELATED TRANSCRIPTIONAL REPRESSOR"/>
    <property type="match status" value="1"/>
</dbReference>
<feature type="domain" description="HTH lacI-type" evidence="5">
    <location>
        <begin position="6"/>
        <end position="60"/>
    </location>
</feature>
<feature type="compositionally biased region" description="Basic and acidic residues" evidence="4">
    <location>
        <begin position="369"/>
        <end position="380"/>
    </location>
</feature>
<dbReference type="CDD" id="cd06267">
    <property type="entry name" value="PBP1_LacI_sugar_binding-like"/>
    <property type="match status" value="1"/>
</dbReference>
<dbReference type="AlphaFoldDB" id="A0A1C4WTL5"/>
<evidence type="ECO:0000256" key="4">
    <source>
        <dbReference type="SAM" id="MobiDB-lite"/>
    </source>
</evidence>
<dbReference type="Pfam" id="PF13377">
    <property type="entry name" value="Peripla_BP_3"/>
    <property type="match status" value="1"/>
</dbReference>
<reference evidence="6 7" key="1">
    <citation type="submission" date="2016-06" db="EMBL/GenBank/DDBJ databases">
        <authorList>
            <person name="Kjaerup R.B."/>
            <person name="Dalgaard T.S."/>
            <person name="Juul-Madsen H.R."/>
        </authorList>
    </citation>
    <scope>NUCLEOTIDE SEQUENCE [LARGE SCALE GENOMIC DNA]</scope>
    <source>
        <strain evidence="6 7">DSM 45626</strain>
    </source>
</reference>
<organism evidence="6 7">
    <name type="scientific">Micromonospora haikouensis</name>
    <dbReference type="NCBI Taxonomy" id="686309"/>
    <lineage>
        <taxon>Bacteria</taxon>
        <taxon>Bacillati</taxon>
        <taxon>Actinomycetota</taxon>
        <taxon>Actinomycetes</taxon>
        <taxon>Micromonosporales</taxon>
        <taxon>Micromonosporaceae</taxon>
        <taxon>Micromonospora</taxon>
    </lineage>
</organism>
<dbReference type="InterPro" id="IPR000843">
    <property type="entry name" value="HTH_LacI"/>
</dbReference>
<dbReference type="SMART" id="SM00354">
    <property type="entry name" value="HTH_LACI"/>
    <property type="match status" value="1"/>
</dbReference>
<dbReference type="EMBL" id="FMCW01000018">
    <property type="protein sequence ID" value="SCE99493.1"/>
    <property type="molecule type" value="Genomic_DNA"/>
</dbReference>
<gene>
    <name evidence="6" type="ORF">GA0070558_11854</name>
</gene>
<evidence type="ECO:0000313" key="7">
    <source>
        <dbReference type="Proteomes" id="UP000199375"/>
    </source>
</evidence>
<dbReference type="PANTHER" id="PTHR30146:SF153">
    <property type="entry name" value="LACTOSE OPERON REPRESSOR"/>
    <property type="match status" value="1"/>
</dbReference>
<feature type="compositionally biased region" description="Low complexity" evidence="4">
    <location>
        <begin position="334"/>
        <end position="351"/>
    </location>
</feature>
<dbReference type="InterPro" id="IPR010982">
    <property type="entry name" value="Lambda_DNA-bd_dom_sf"/>
</dbReference>
<dbReference type="Gene3D" id="1.10.260.40">
    <property type="entry name" value="lambda repressor-like DNA-binding domains"/>
    <property type="match status" value="1"/>
</dbReference>
<dbReference type="GO" id="GO:0003700">
    <property type="term" value="F:DNA-binding transcription factor activity"/>
    <property type="evidence" value="ECO:0007669"/>
    <property type="project" value="TreeGrafter"/>
</dbReference>
<dbReference type="InterPro" id="IPR046335">
    <property type="entry name" value="LacI/GalR-like_sensor"/>
</dbReference>
<dbReference type="Proteomes" id="UP000199375">
    <property type="component" value="Unassembled WGS sequence"/>
</dbReference>
<evidence type="ECO:0000256" key="3">
    <source>
        <dbReference type="ARBA" id="ARBA00023163"/>
    </source>
</evidence>